<evidence type="ECO:0000256" key="3">
    <source>
        <dbReference type="ARBA" id="ARBA00022801"/>
    </source>
</evidence>
<feature type="active site" description="Charge relay system" evidence="5">
    <location>
        <position position="541"/>
    </location>
</feature>
<keyword evidence="4 5" id="KW-0720">Serine protease</keyword>
<dbReference type="AlphaFoldDB" id="A0A9W8NKB7"/>
<feature type="active site" description="Charge relay system" evidence="5">
    <location>
        <position position="374"/>
    </location>
</feature>
<proteinExistence type="inferred from homology"/>
<dbReference type="PANTHER" id="PTHR43806:SF11">
    <property type="entry name" value="CEREVISIN-RELATED"/>
    <property type="match status" value="1"/>
</dbReference>
<dbReference type="Proteomes" id="UP001148614">
    <property type="component" value="Unassembled WGS sequence"/>
</dbReference>
<gene>
    <name evidence="8" type="ORF">NPX13_g2061</name>
</gene>
<keyword evidence="9" id="KW-1185">Reference proteome</keyword>
<feature type="active site" description="Charge relay system" evidence="5">
    <location>
        <position position="320"/>
    </location>
</feature>
<evidence type="ECO:0000256" key="6">
    <source>
        <dbReference type="SAM" id="MobiDB-lite"/>
    </source>
</evidence>
<dbReference type="VEuPathDB" id="FungiDB:F4678DRAFT_477323"/>
<dbReference type="Gene3D" id="3.40.50.200">
    <property type="entry name" value="Peptidase S8/S53 domain"/>
    <property type="match status" value="1"/>
</dbReference>
<dbReference type="InterPro" id="IPR050131">
    <property type="entry name" value="Peptidase_S8_subtilisin-like"/>
</dbReference>
<dbReference type="SUPFAM" id="SSF52743">
    <property type="entry name" value="Subtilisin-like"/>
    <property type="match status" value="1"/>
</dbReference>
<evidence type="ECO:0000256" key="2">
    <source>
        <dbReference type="ARBA" id="ARBA00022670"/>
    </source>
</evidence>
<evidence type="ECO:0000256" key="4">
    <source>
        <dbReference type="ARBA" id="ARBA00022825"/>
    </source>
</evidence>
<dbReference type="InterPro" id="IPR000209">
    <property type="entry name" value="Peptidase_S8/S53_dom"/>
</dbReference>
<accession>A0A9W8NKB7</accession>
<comment type="caution">
    <text evidence="8">The sequence shown here is derived from an EMBL/GenBank/DDBJ whole genome shotgun (WGS) entry which is preliminary data.</text>
</comment>
<dbReference type="InterPro" id="IPR036852">
    <property type="entry name" value="Peptidase_S8/S53_dom_sf"/>
</dbReference>
<keyword evidence="3 5" id="KW-0378">Hydrolase</keyword>
<organism evidence="8 9">
    <name type="scientific">Xylaria arbuscula</name>
    <dbReference type="NCBI Taxonomy" id="114810"/>
    <lineage>
        <taxon>Eukaryota</taxon>
        <taxon>Fungi</taxon>
        <taxon>Dikarya</taxon>
        <taxon>Ascomycota</taxon>
        <taxon>Pezizomycotina</taxon>
        <taxon>Sordariomycetes</taxon>
        <taxon>Xylariomycetidae</taxon>
        <taxon>Xylariales</taxon>
        <taxon>Xylariaceae</taxon>
        <taxon>Xylaria</taxon>
    </lineage>
</organism>
<dbReference type="PANTHER" id="PTHR43806">
    <property type="entry name" value="PEPTIDASE S8"/>
    <property type="match status" value="1"/>
</dbReference>
<evidence type="ECO:0000313" key="8">
    <source>
        <dbReference type="EMBL" id="KAJ3578505.1"/>
    </source>
</evidence>
<evidence type="ECO:0000259" key="7">
    <source>
        <dbReference type="Pfam" id="PF00082"/>
    </source>
</evidence>
<dbReference type="InterPro" id="IPR015500">
    <property type="entry name" value="Peptidase_S8_subtilisin-rel"/>
</dbReference>
<dbReference type="GO" id="GO:0004252">
    <property type="term" value="F:serine-type endopeptidase activity"/>
    <property type="evidence" value="ECO:0007669"/>
    <property type="project" value="UniProtKB-UniRule"/>
</dbReference>
<dbReference type="PROSITE" id="PS51892">
    <property type="entry name" value="SUBTILASE"/>
    <property type="match status" value="1"/>
</dbReference>
<feature type="region of interest" description="Disordered" evidence="6">
    <location>
        <begin position="236"/>
        <end position="265"/>
    </location>
</feature>
<name>A0A9W8NKB7_9PEZI</name>
<dbReference type="Pfam" id="PF00082">
    <property type="entry name" value="Peptidase_S8"/>
    <property type="match status" value="1"/>
</dbReference>
<dbReference type="PRINTS" id="PR00723">
    <property type="entry name" value="SUBTILISIN"/>
</dbReference>
<evidence type="ECO:0000256" key="5">
    <source>
        <dbReference type="PROSITE-ProRule" id="PRU01240"/>
    </source>
</evidence>
<evidence type="ECO:0000313" key="9">
    <source>
        <dbReference type="Proteomes" id="UP001148614"/>
    </source>
</evidence>
<evidence type="ECO:0000256" key="1">
    <source>
        <dbReference type="ARBA" id="ARBA00011073"/>
    </source>
</evidence>
<dbReference type="EMBL" id="JANPWZ010000206">
    <property type="protein sequence ID" value="KAJ3578505.1"/>
    <property type="molecule type" value="Genomic_DNA"/>
</dbReference>
<reference evidence="8" key="1">
    <citation type="submission" date="2022-07" db="EMBL/GenBank/DDBJ databases">
        <title>Genome Sequence of Xylaria arbuscula.</title>
        <authorList>
            <person name="Buettner E."/>
        </authorList>
    </citation>
    <scope>NUCLEOTIDE SEQUENCE</scope>
    <source>
        <strain evidence="8">VT107</strain>
    </source>
</reference>
<keyword evidence="2 5" id="KW-0645">Protease</keyword>
<sequence>MTRQARMGARTPVRRHVSHLIYVEQVAFLDDSKNIGTFHSHTSNVTMHGADAEASELMNYYDTTNKAKQLIHQKVFDEGFGSWEDALRNVEPHVSPTEYNALKQEFDFFYQAMSNMEESDDDADADWTEHQRKNDDMNNYYENVNADADSSTRSGNWPAEHWRLAKRHTMTPRMYDHRMPGRSSTISFMEQRGATQVARTTLKNDHPLLHMPRSDTEINTTPVRTTREEEPMMKGEITRGPEPIANSSISLPNIERPSDDEESVMGNRTQANIPTTPTGLMSSKENDDWFTNLKSRTHEFVYGKKREYWPKQAVKVAILDSGIALTDKVLTKEARSEMKLYNTRILGRKTFTNEFPDPKSPAERVKAWDDLTGHGTTVAYQLMKTCPSASVYIAKVTVTESEQKKAVPDREAIAKAIRFAAKPVTDGGWSVDIINMSFGWPDAEVPGSAGPGEGISDAIEHAKKQGVLLFAAASNYGLTVSNPVLYPARDHNVISVDAEDGLGNPASFAKNSERGDGRIRYCAPGLSVNSLVSAEPACGSSFACPVAAGVAALVLEFARHEKVSLSESDTVRSTLSDPRGMARVFEAMSQKSASSPGFRMLYPWLFFNHRDREEVARDIVRQLEIEFGDGKVGHEIIRTITWQKAVQKILSSH</sequence>
<comment type="similarity">
    <text evidence="1 5">Belongs to the peptidase S8 family.</text>
</comment>
<protein>
    <recommendedName>
        <fullName evidence="7">Peptidase S8/S53 domain-containing protein</fullName>
    </recommendedName>
</protein>
<dbReference type="GO" id="GO:0006508">
    <property type="term" value="P:proteolysis"/>
    <property type="evidence" value="ECO:0007669"/>
    <property type="project" value="UniProtKB-KW"/>
</dbReference>
<feature type="domain" description="Peptidase S8/S53" evidence="7">
    <location>
        <begin position="312"/>
        <end position="574"/>
    </location>
</feature>
<dbReference type="CDD" id="cd00306">
    <property type="entry name" value="Peptidases_S8_S53"/>
    <property type="match status" value="1"/>
</dbReference>